<dbReference type="InterPro" id="IPR001789">
    <property type="entry name" value="Sig_transdc_resp-reg_receiver"/>
</dbReference>
<keyword evidence="1 2" id="KW-0597">Phosphoprotein</keyword>
<dbReference type="InterPro" id="IPR050595">
    <property type="entry name" value="Bact_response_regulator"/>
</dbReference>
<dbReference type="GO" id="GO:0000160">
    <property type="term" value="P:phosphorelay signal transduction system"/>
    <property type="evidence" value="ECO:0007669"/>
    <property type="project" value="InterPro"/>
</dbReference>
<reference evidence="4" key="1">
    <citation type="journal article" date="2020" name="mSystems">
        <title>Genome- and Community-Level Interaction Insights into Carbon Utilization and Element Cycling Functions of Hydrothermarchaeota in Hydrothermal Sediment.</title>
        <authorList>
            <person name="Zhou Z."/>
            <person name="Liu Y."/>
            <person name="Xu W."/>
            <person name="Pan J."/>
            <person name="Luo Z.H."/>
            <person name="Li M."/>
        </authorList>
    </citation>
    <scope>NUCLEOTIDE SEQUENCE [LARGE SCALE GENOMIC DNA]</scope>
    <source>
        <strain evidence="4">HyVt-577</strain>
    </source>
</reference>
<dbReference type="PANTHER" id="PTHR44591">
    <property type="entry name" value="STRESS RESPONSE REGULATOR PROTEIN 1"/>
    <property type="match status" value="1"/>
</dbReference>
<dbReference type="Proteomes" id="UP000885779">
    <property type="component" value="Unassembled WGS sequence"/>
</dbReference>
<evidence type="ECO:0000256" key="2">
    <source>
        <dbReference type="PROSITE-ProRule" id="PRU00169"/>
    </source>
</evidence>
<organism evidence="4">
    <name type="scientific">Caldithrix abyssi</name>
    <dbReference type="NCBI Taxonomy" id="187145"/>
    <lineage>
        <taxon>Bacteria</taxon>
        <taxon>Pseudomonadati</taxon>
        <taxon>Calditrichota</taxon>
        <taxon>Calditrichia</taxon>
        <taxon>Calditrichales</taxon>
        <taxon>Calditrichaceae</taxon>
        <taxon>Caldithrix</taxon>
    </lineage>
</organism>
<dbReference type="SMART" id="SM00448">
    <property type="entry name" value="REC"/>
    <property type="match status" value="1"/>
</dbReference>
<dbReference type="PROSITE" id="PS50110">
    <property type="entry name" value="RESPONSE_REGULATORY"/>
    <property type="match status" value="1"/>
</dbReference>
<evidence type="ECO:0000313" key="4">
    <source>
        <dbReference type="EMBL" id="HGY55762.1"/>
    </source>
</evidence>
<gene>
    <name evidence="4" type="ORF">ENK44_08680</name>
</gene>
<evidence type="ECO:0000259" key="3">
    <source>
        <dbReference type="PROSITE" id="PS50110"/>
    </source>
</evidence>
<feature type="domain" description="Response regulatory" evidence="3">
    <location>
        <begin position="5"/>
        <end position="119"/>
    </location>
</feature>
<dbReference type="Pfam" id="PF00072">
    <property type="entry name" value="Response_reg"/>
    <property type="match status" value="1"/>
</dbReference>
<feature type="modified residue" description="4-aspartylphosphate" evidence="2">
    <location>
        <position position="54"/>
    </location>
</feature>
<dbReference type="AlphaFoldDB" id="A0A7V4UDR0"/>
<protein>
    <submittedName>
        <fullName evidence="4">Response regulator</fullName>
    </submittedName>
</protein>
<dbReference type="PANTHER" id="PTHR44591:SF3">
    <property type="entry name" value="RESPONSE REGULATORY DOMAIN-CONTAINING PROTEIN"/>
    <property type="match status" value="1"/>
</dbReference>
<sequence>MDRPTVLVVDNERSVRQALRFELEDEGFRVIYATDFNEALSALRAFDFDIVITDVYLNKGDGIQLINKVKSKRTRIPFILISAFPDSDLARRARHLFKDRFYEKPFFMPALKQKVYELLDTQG</sequence>
<dbReference type="InterPro" id="IPR011006">
    <property type="entry name" value="CheY-like_superfamily"/>
</dbReference>
<dbReference type="CDD" id="cd00156">
    <property type="entry name" value="REC"/>
    <property type="match status" value="1"/>
</dbReference>
<proteinExistence type="predicted"/>
<dbReference type="EMBL" id="DRQG01000082">
    <property type="protein sequence ID" value="HGY55762.1"/>
    <property type="molecule type" value="Genomic_DNA"/>
</dbReference>
<evidence type="ECO:0000256" key="1">
    <source>
        <dbReference type="ARBA" id="ARBA00022553"/>
    </source>
</evidence>
<comment type="caution">
    <text evidence="4">The sequence shown here is derived from an EMBL/GenBank/DDBJ whole genome shotgun (WGS) entry which is preliminary data.</text>
</comment>
<dbReference type="Gene3D" id="3.40.50.2300">
    <property type="match status" value="1"/>
</dbReference>
<name>A0A7V4UDR0_CALAY</name>
<dbReference type="SUPFAM" id="SSF52172">
    <property type="entry name" value="CheY-like"/>
    <property type="match status" value="1"/>
</dbReference>
<accession>A0A7V4UDR0</accession>